<accession>A0A1M6K6D9</accession>
<dbReference type="AlphaFoldDB" id="A0A1M6K6D9"/>
<dbReference type="Proteomes" id="UP000184465">
    <property type="component" value="Unassembled WGS sequence"/>
</dbReference>
<evidence type="ECO:0000313" key="1">
    <source>
        <dbReference type="EMBL" id="SHJ54495.1"/>
    </source>
</evidence>
<keyword evidence="2" id="KW-1185">Reference proteome</keyword>
<gene>
    <name evidence="1" type="ORF">SAMN02745912_00284</name>
</gene>
<dbReference type="RefSeq" id="WP_073146598.1">
    <property type="nucleotide sequence ID" value="NZ_FRAG01000002.1"/>
</dbReference>
<dbReference type="STRING" id="1121301.SAMN02745912_00284"/>
<evidence type="ECO:0000313" key="2">
    <source>
        <dbReference type="Proteomes" id="UP000184465"/>
    </source>
</evidence>
<dbReference type="EMBL" id="FRAG01000002">
    <property type="protein sequence ID" value="SHJ54495.1"/>
    <property type="molecule type" value="Genomic_DNA"/>
</dbReference>
<protein>
    <recommendedName>
        <fullName evidence="3">Replication initiation factor</fullName>
    </recommendedName>
</protein>
<dbReference type="OrthoDB" id="1978246at2"/>
<proteinExistence type="predicted"/>
<organism evidence="1 2">
    <name type="scientific">Paramaledivibacter caminithermalis (strain DSM 15212 / CIP 107654 / DViRD3)</name>
    <name type="common">Clostridium caminithermale</name>
    <dbReference type="NCBI Taxonomy" id="1121301"/>
    <lineage>
        <taxon>Bacteria</taxon>
        <taxon>Bacillati</taxon>
        <taxon>Bacillota</taxon>
        <taxon>Clostridia</taxon>
        <taxon>Peptostreptococcales</taxon>
        <taxon>Caminicellaceae</taxon>
        <taxon>Paramaledivibacter</taxon>
    </lineage>
</organism>
<reference evidence="1 2" key="1">
    <citation type="submission" date="2016-11" db="EMBL/GenBank/DDBJ databases">
        <authorList>
            <person name="Jaros S."/>
            <person name="Januszkiewicz K."/>
            <person name="Wedrychowicz H."/>
        </authorList>
    </citation>
    <scope>NUCLEOTIDE SEQUENCE [LARGE SCALE GENOMIC DNA]</scope>
    <source>
        <strain evidence="1 2">DSM 15212</strain>
    </source>
</reference>
<name>A0A1M6K6D9_PARC5</name>
<evidence type="ECO:0008006" key="3">
    <source>
        <dbReference type="Google" id="ProtNLM"/>
    </source>
</evidence>
<sequence>MFIPNIDTLIATIDIEDYDIRAYALLLTLEELKEEAKNKLKESIASKVQVKIGNMTFEVLPNGSRHHAYILHNDLYEVKLARYRSSSGDSYPVFVKIKSACLWSKGYRKAWEDIKSFINKYVGEVLTNKISRLDICCHTDELQLTSSDIDRFSGKFRSDEIYRSDRKLSGFTFGSGKNKNVFCRIYNKTLEVKQKRQKTWFFDIWEKQNMDIENVWNVEFQLGRKFFKKHEIETVEKAFKQLKPMWEYCTTLWITMRDLTNTRKDRCDINETWLRLQDTFKNFEGKELITRDKQLERESEVLIPSIMGYLTTYSARSNIKDLGDSLMNVINKGLNYLENAKKSNFTIEVAKKQSLLKEC</sequence>